<evidence type="ECO:0000313" key="13">
    <source>
        <dbReference type="Ensembl" id="ENSMFAP00000046723.1"/>
    </source>
</evidence>
<reference evidence="13" key="2">
    <citation type="submission" date="2025-08" db="UniProtKB">
        <authorList>
            <consortium name="Ensembl"/>
        </authorList>
    </citation>
    <scope>IDENTIFICATION</scope>
</reference>
<keyword evidence="14" id="KW-1185">Reference proteome</keyword>
<proteinExistence type="inferred from homology"/>
<name>A0A7N9C9T5_MACFA</name>
<dbReference type="Ensembl" id="ENSMFAT00000079060.1">
    <property type="protein sequence ID" value="ENSMFAP00000046723.1"/>
    <property type="gene ID" value="ENSMFAG00000035604.2"/>
</dbReference>
<keyword evidence="7" id="KW-0653">Protein transport</keyword>
<evidence type="ECO:0000256" key="11">
    <source>
        <dbReference type="ARBA" id="ARBA00064482"/>
    </source>
</evidence>
<comment type="similarity">
    <text evidence="2">Belongs to the SIL1 family.</text>
</comment>
<gene>
    <name evidence="13" type="primary">SIL1</name>
</gene>
<evidence type="ECO:0000256" key="4">
    <source>
        <dbReference type="ARBA" id="ARBA00022448"/>
    </source>
</evidence>
<comment type="subunit">
    <text evidence="11">Interacts with HSPA5.</text>
</comment>
<keyword evidence="8" id="KW-0811">Translocation</keyword>
<dbReference type="FunFam" id="1.25.10.10:FF:000148">
    <property type="entry name" value="SIL1 nucleotide exchange factor"/>
    <property type="match status" value="1"/>
</dbReference>
<keyword evidence="6" id="KW-0256">Endoplasmic reticulum</keyword>
<dbReference type="Bgee" id="ENSMFAG00000035604">
    <property type="expression patterns" value="Expressed in pituitary gland and 13 other cell types or tissues"/>
</dbReference>
<evidence type="ECO:0000256" key="9">
    <source>
        <dbReference type="ARBA" id="ARBA00023180"/>
    </source>
</evidence>
<evidence type="ECO:0000256" key="12">
    <source>
        <dbReference type="SAM" id="MobiDB-lite"/>
    </source>
</evidence>
<dbReference type="Proteomes" id="UP000233100">
    <property type="component" value="Chromosome 6"/>
</dbReference>
<dbReference type="InterPro" id="IPR016024">
    <property type="entry name" value="ARM-type_fold"/>
</dbReference>
<evidence type="ECO:0000256" key="3">
    <source>
        <dbReference type="ARBA" id="ARBA00015352"/>
    </source>
</evidence>
<dbReference type="GeneTree" id="ENSGT00940000153909"/>
<evidence type="ECO:0000256" key="7">
    <source>
        <dbReference type="ARBA" id="ARBA00022927"/>
    </source>
</evidence>
<comment type="function">
    <text evidence="10">Required for protein translocation and folding in the endoplasmic reticulum (ER). Functions as a nucleotide exchange factor for the ER lumenal chaperone HSPA5.</text>
</comment>
<feature type="compositionally biased region" description="Basic and acidic residues" evidence="12">
    <location>
        <begin position="209"/>
        <end position="222"/>
    </location>
</feature>
<keyword evidence="9" id="KW-0325">Glycoprotein</keyword>
<dbReference type="InterPro" id="IPR011989">
    <property type="entry name" value="ARM-like"/>
</dbReference>
<accession>A0A7N9C9T5</accession>
<evidence type="ECO:0000256" key="5">
    <source>
        <dbReference type="ARBA" id="ARBA00022729"/>
    </source>
</evidence>
<dbReference type="PANTHER" id="PTHR19316:SF35">
    <property type="entry name" value="NUCLEOTIDE EXCHANGE FACTOR SIL1"/>
    <property type="match status" value="1"/>
</dbReference>
<keyword evidence="4" id="KW-0813">Transport</keyword>
<evidence type="ECO:0000256" key="6">
    <source>
        <dbReference type="ARBA" id="ARBA00022824"/>
    </source>
</evidence>
<dbReference type="PANTHER" id="PTHR19316">
    <property type="entry name" value="PROTEIN FOLDING REGULATOR"/>
    <property type="match status" value="1"/>
</dbReference>
<evidence type="ECO:0000256" key="10">
    <source>
        <dbReference type="ARBA" id="ARBA00037748"/>
    </source>
</evidence>
<dbReference type="GO" id="GO:0015031">
    <property type="term" value="P:protein transport"/>
    <property type="evidence" value="ECO:0007669"/>
    <property type="project" value="UniProtKB-KW"/>
</dbReference>
<comment type="subcellular location">
    <subcellularLocation>
        <location evidence="1">Endoplasmic reticulum lumen</location>
    </subcellularLocation>
</comment>
<dbReference type="AlphaFoldDB" id="A0A7N9C9T5"/>
<dbReference type="InterPro" id="IPR050693">
    <property type="entry name" value="Hsp70_NEF-Inhibitors"/>
</dbReference>
<evidence type="ECO:0000256" key="1">
    <source>
        <dbReference type="ARBA" id="ARBA00004319"/>
    </source>
</evidence>
<evidence type="ECO:0000256" key="2">
    <source>
        <dbReference type="ARBA" id="ARBA00010588"/>
    </source>
</evidence>
<dbReference type="GO" id="GO:0000774">
    <property type="term" value="F:adenyl-nucleotide exchange factor activity"/>
    <property type="evidence" value="ECO:0007669"/>
    <property type="project" value="Ensembl"/>
</dbReference>
<protein>
    <recommendedName>
        <fullName evidence="3">Nucleotide exchange factor SIL1</fullName>
    </recommendedName>
</protein>
<reference evidence="13 14" key="1">
    <citation type="submission" date="2013-03" db="EMBL/GenBank/DDBJ databases">
        <authorList>
            <person name="Warren W."/>
            <person name="Wilson R.K."/>
        </authorList>
    </citation>
    <scope>NUCLEOTIDE SEQUENCE</scope>
</reference>
<dbReference type="GO" id="GO:0005788">
    <property type="term" value="C:endoplasmic reticulum lumen"/>
    <property type="evidence" value="ECO:0007669"/>
    <property type="project" value="UniProtKB-SubCell"/>
</dbReference>
<reference evidence="13" key="3">
    <citation type="submission" date="2025-09" db="UniProtKB">
        <authorList>
            <consortium name="Ensembl"/>
        </authorList>
    </citation>
    <scope>IDENTIFICATION</scope>
</reference>
<keyword evidence="5" id="KW-0732">Signal</keyword>
<organism evidence="13 14">
    <name type="scientific">Macaca fascicularis</name>
    <name type="common">Crab-eating macaque</name>
    <name type="synonym">Cynomolgus monkey</name>
    <dbReference type="NCBI Taxonomy" id="9541"/>
    <lineage>
        <taxon>Eukaryota</taxon>
        <taxon>Metazoa</taxon>
        <taxon>Chordata</taxon>
        <taxon>Craniata</taxon>
        <taxon>Vertebrata</taxon>
        <taxon>Euteleostomi</taxon>
        <taxon>Mammalia</taxon>
        <taxon>Eutheria</taxon>
        <taxon>Euarchontoglires</taxon>
        <taxon>Primates</taxon>
        <taxon>Haplorrhini</taxon>
        <taxon>Catarrhini</taxon>
        <taxon>Cercopithecidae</taxon>
        <taxon>Cercopithecinae</taxon>
        <taxon>Macaca</taxon>
    </lineage>
</organism>
<evidence type="ECO:0000313" key="14">
    <source>
        <dbReference type="Proteomes" id="UP000233100"/>
    </source>
</evidence>
<feature type="region of interest" description="Disordered" evidence="12">
    <location>
        <begin position="202"/>
        <end position="222"/>
    </location>
</feature>
<sequence length="612" mass="67883">MNLREILLLETLGLCPKLSHKNLIYFYPHPSDCFLRVLPLERNYTVRKSERKLRGCSLEAEAGGTYLFSPRSTSRGALGQLVQSLQRAVLGAVLPPRCVVGGAARCSVGPRLGEATSCVTAASSRAQTVAAAFAQGELVAAAAAWNCGGCVCHSAAGSRRSLTMALQSLPSSRMAPLAILLGLLMAACFTFCLSHQNPKEFALTNPEKSSTKETERKETKAEEELDAEVLEVFYPTHEWQALRPGQAVPAGSHVRLNLQTGEREAKLQSEDKFRNNLKGKRLDINTNTYTSQDLKSALAKFKEGAEMESSKEDKARQAEVKRLFRPIEELKKDFDELNVVIETDMQIMVRLINKFNSSSSSLEEKIAALFDLEYYVHQMDNAQDLLSFGGLQVVINGLNSTEPLVKEYAAFVLGAAFSSNPKVQVEAIEGGALQKLLVILATEQPLTAKKKVLFALCSLLRHFPYAQRQFLKLGGLQVLRSLVQEKGTEVLAVRVVTLLYDLVTEKMFAEEEAELTQETSPEKLQQYRQVHLLPGLREQGWCEITAHLLALPEHDAREKVLQTLGVLLATCRDHYRQDPQLSRTLASLQVEYQALASLELQDGLFLWCLHLP</sequence>
<evidence type="ECO:0000256" key="8">
    <source>
        <dbReference type="ARBA" id="ARBA00023010"/>
    </source>
</evidence>
<dbReference type="SUPFAM" id="SSF48371">
    <property type="entry name" value="ARM repeat"/>
    <property type="match status" value="1"/>
</dbReference>
<dbReference type="GO" id="GO:0042802">
    <property type="term" value="F:identical protein binding"/>
    <property type="evidence" value="ECO:0007669"/>
    <property type="project" value="Ensembl"/>
</dbReference>
<dbReference type="Gene3D" id="1.25.10.10">
    <property type="entry name" value="Leucine-rich Repeat Variant"/>
    <property type="match status" value="1"/>
</dbReference>